<name>A0A6H2A1Q2_9ZZZZ</name>
<organism evidence="1">
    <name type="scientific">viral metagenome</name>
    <dbReference type="NCBI Taxonomy" id="1070528"/>
    <lineage>
        <taxon>unclassified sequences</taxon>
        <taxon>metagenomes</taxon>
        <taxon>organismal metagenomes</taxon>
    </lineage>
</organism>
<dbReference type="SUPFAM" id="SSF56563">
    <property type="entry name" value="Major capsid protein gp5"/>
    <property type="match status" value="1"/>
</dbReference>
<dbReference type="AlphaFoldDB" id="A0A6H2A1Q2"/>
<dbReference type="Pfam" id="PF19821">
    <property type="entry name" value="Phage_capsid_2"/>
    <property type="match status" value="1"/>
</dbReference>
<accession>A0A6H2A1Q2</accession>
<protein>
    <submittedName>
        <fullName evidence="1">Putative capsid protein</fullName>
    </submittedName>
</protein>
<reference evidence="1" key="1">
    <citation type="submission" date="2020-03" db="EMBL/GenBank/DDBJ databases">
        <title>The deep terrestrial virosphere.</title>
        <authorList>
            <person name="Holmfeldt K."/>
            <person name="Nilsson E."/>
            <person name="Simone D."/>
            <person name="Lopez-Fernandez M."/>
            <person name="Wu X."/>
            <person name="de Brujin I."/>
            <person name="Lundin D."/>
            <person name="Andersson A."/>
            <person name="Bertilsson S."/>
            <person name="Dopson M."/>
        </authorList>
    </citation>
    <scope>NUCLEOTIDE SEQUENCE</scope>
    <source>
        <strain evidence="1">TM448A03592</strain>
    </source>
</reference>
<sequence length="287" mass="31923">MAEITEAFVKQFKGNMELLSQQKGSRLLPCVRLETGSFGEEEYFDQYGSDLAKVKVVRNSDVEYAANDYERRRVSFIDVYWAKLVDKEDKLRMLIDPTSTLAQAGAYAIGRKIDDMIIDAYFGTAKTGHAGGTDTTFTAAHQIAAGATGLTLAKLLAGKEILDGHDVDPSEERYVIVTAKQMTNLLNTTEIKNTDYNSVKALVEGQINTFLGFNFIRTERLTVDATPSRRCMMFSKEGILLARQQEMGAKMDVIPTKHYATQVYASVACGSTRMDETRCVEIKCTEV</sequence>
<dbReference type="InterPro" id="IPR045565">
    <property type="entry name" value="Phage_capsid_2"/>
</dbReference>
<evidence type="ECO:0000313" key="1">
    <source>
        <dbReference type="EMBL" id="QJA53497.1"/>
    </source>
</evidence>
<proteinExistence type="predicted"/>
<gene>
    <name evidence="1" type="ORF">TM448A03592_0006</name>
</gene>
<dbReference type="EMBL" id="MT144426">
    <property type="protein sequence ID" value="QJA53497.1"/>
    <property type="molecule type" value="Genomic_DNA"/>
</dbReference>